<dbReference type="RefSeq" id="WP_168046637.1">
    <property type="nucleotide sequence ID" value="NZ_JAATJR010000001.1"/>
</dbReference>
<accession>A0ABX1ESG7</accession>
<keyword evidence="2" id="KW-1185">Reference proteome</keyword>
<evidence type="ECO:0000313" key="2">
    <source>
        <dbReference type="Proteomes" id="UP000765160"/>
    </source>
</evidence>
<dbReference type="EMBL" id="JAAVTX010000001">
    <property type="protein sequence ID" value="NKE43551.1"/>
    <property type="molecule type" value="Genomic_DNA"/>
</dbReference>
<proteinExistence type="predicted"/>
<sequence length="130" mass="14024">MIARPLLAAVWYAQRVAAQRPERLPDALQAIVGQAERLVDLQGYAAAPLRQAGQRMIATIFHACACADVRGAALRQLEAEAKLVQRLEETVPCDHGPAGSALWAVPRHWLPQVVAGASNRPFTVVDGGRL</sequence>
<reference evidence="1 2" key="1">
    <citation type="submission" date="2020-03" db="EMBL/GenBank/DDBJ databases">
        <title>Roseomonas selenitidurans sp. nov. isolated from soil.</title>
        <authorList>
            <person name="Liu H."/>
        </authorList>
    </citation>
    <scope>NUCLEOTIDE SEQUENCE [LARGE SCALE GENOMIC DNA]</scope>
    <source>
        <strain evidence="1 2">JCM 15073</strain>
    </source>
</reference>
<gene>
    <name evidence="1" type="ORF">HB662_02100</name>
</gene>
<name>A0ABX1ESG7_9PROT</name>
<protein>
    <submittedName>
        <fullName evidence="1">Uncharacterized protein</fullName>
    </submittedName>
</protein>
<organism evidence="1 2">
    <name type="scientific">Falsiroseomonas frigidaquae</name>
    <dbReference type="NCBI Taxonomy" id="487318"/>
    <lineage>
        <taxon>Bacteria</taxon>
        <taxon>Pseudomonadati</taxon>
        <taxon>Pseudomonadota</taxon>
        <taxon>Alphaproteobacteria</taxon>
        <taxon>Acetobacterales</taxon>
        <taxon>Roseomonadaceae</taxon>
        <taxon>Falsiroseomonas</taxon>
    </lineage>
</organism>
<dbReference type="Proteomes" id="UP000765160">
    <property type="component" value="Unassembled WGS sequence"/>
</dbReference>
<evidence type="ECO:0000313" key="1">
    <source>
        <dbReference type="EMBL" id="NKE43551.1"/>
    </source>
</evidence>
<comment type="caution">
    <text evidence="1">The sequence shown here is derived from an EMBL/GenBank/DDBJ whole genome shotgun (WGS) entry which is preliminary data.</text>
</comment>